<gene>
    <name evidence="2" type="ORF">F4694_003760</name>
</gene>
<dbReference type="GO" id="GO:0009847">
    <property type="term" value="P:spore germination"/>
    <property type="evidence" value="ECO:0007669"/>
    <property type="project" value="InterPro"/>
</dbReference>
<name>A0A852TFY4_9BACI</name>
<evidence type="ECO:0000313" key="3">
    <source>
        <dbReference type="Proteomes" id="UP000548423"/>
    </source>
</evidence>
<proteinExistence type="predicted"/>
<evidence type="ECO:0000256" key="1">
    <source>
        <dbReference type="ARBA" id="ARBA00023136"/>
    </source>
</evidence>
<keyword evidence="1" id="KW-0472">Membrane</keyword>
<reference evidence="3" key="1">
    <citation type="submission" date="2020-07" db="EMBL/GenBank/DDBJ databases">
        <authorList>
            <person name="Partida-Martinez L."/>
            <person name="Huntemann M."/>
            <person name="Clum A."/>
            <person name="Wang J."/>
            <person name="Palaniappan K."/>
            <person name="Ritter S."/>
            <person name="Chen I.-M."/>
            <person name="Stamatis D."/>
            <person name="Reddy T."/>
            <person name="O'Malley R."/>
            <person name="Daum C."/>
            <person name="Shapiro N."/>
            <person name="Ivanova N."/>
            <person name="Kyrpides N."/>
            <person name="Woyke T."/>
        </authorList>
    </citation>
    <scope>NUCLEOTIDE SEQUENCE [LARGE SCALE GENOMIC DNA]</scope>
    <source>
        <strain evidence="3">AT2.8</strain>
    </source>
</reference>
<dbReference type="EMBL" id="JACCBX010000008">
    <property type="protein sequence ID" value="NYE06975.1"/>
    <property type="molecule type" value="Genomic_DNA"/>
</dbReference>
<dbReference type="AlphaFoldDB" id="A0A852TFY4"/>
<accession>A0A852TFY4</accession>
<organism evidence="2 3">
    <name type="scientific">Neobacillus niacini</name>
    <dbReference type="NCBI Taxonomy" id="86668"/>
    <lineage>
        <taxon>Bacteria</taxon>
        <taxon>Bacillati</taxon>
        <taxon>Bacillota</taxon>
        <taxon>Bacilli</taxon>
        <taxon>Bacillales</taxon>
        <taxon>Bacillaceae</taxon>
        <taxon>Neobacillus</taxon>
    </lineage>
</organism>
<dbReference type="Proteomes" id="UP000548423">
    <property type="component" value="Unassembled WGS sequence"/>
</dbReference>
<dbReference type="Pfam" id="PF03323">
    <property type="entry name" value="GerA"/>
    <property type="match status" value="1"/>
</dbReference>
<sequence>MNKIEPSCISIVLSDNLRMVKEQFHSSDLKIRTFNIGGECRESAIIFLDGITNIENVQENIFKPLIQKNIESIESVVSNNLYVLDVTITTKFDDTLTGLSKGQTLILIDGFHKGILADSSDWQKKAVSEPIAERSAKGPSIGFNELLKVNVNLIRHMVQCTKVNNRIVTGRFDSKNRSRYIVNGWTC</sequence>
<evidence type="ECO:0008006" key="4">
    <source>
        <dbReference type="Google" id="ProtNLM"/>
    </source>
</evidence>
<protein>
    <recommendedName>
        <fullName evidence="4">Spore germination protein</fullName>
    </recommendedName>
</protein>
<reference evidence="3" key="2">
    <citation type="submission" date="2020-08" db="EMBL/GenBank/DDBJ databases">
        <title>The Agave Microbiome: Exploring the role of microbial communities in plant adaptations to desert environments.</title>
        <authorList>
            <person name="Partida-Martinez L.P."/>
        </authorList>
    </citation>
    <scope>NUCLEOTIDE SEQUENCE [LARGE SCALE GENOMIC DNA]</scope>
    <source>
        <strain evidence="3">AT2.8</strain>
    </source>
</reference>
<dbReference type="GO" id="GO:0016020">
    <property type="term" value="C:membrane"/>
    <property type="evidence" value="ECO:0007669"/>
    <property type="project" value="InterPro"/>
</dbReference>
<evidence type="ECO:0000313" key="2">
    <source>
        <dbReference type="EMBL" id="NYE06975.1"/>
    </source>
</evidence>
<dbReference type="InterPro" id="IPR004995">
    <property type="entry name" value="Spore_Ger"/>
</dbReference>
<comment type="caution">
    <text evidence="2">The sequence shown here is derived from an EMBL/GenBank/DDBJ whole genome shotgun (WGS) entry which is preliminary data.</text>
</comment>